<evidence type="ECO:0008006" key="4">
    <source>
        <dbReference type="Google" id="ProtNLM"/>
    </source>
</evidence>
<evidence type="ECO:0000313" key="3">
    <source>
        <dbReference type="Proteomes" id="UP001373714"/>
    </source>
</evidence>
<protein>
    <recommendedName>
        <fullName evidence="4">Coat protein</fullName>
    </recommendedName>
</protein>
<evidence type="ECO:0000313" key="2">
    <source>
        <dbReference type="EMBL" id="KAK6330285.1"/>
    </source>
</evidence>
<proteinExistence type="predicted"/>
<feature type="compositionally biased region" description="Polar residues" evidence="1">
    <location>
        <begin position="37"/>
        <end position="48"/>
    </location>
</feature>
<name>A0AAV9TWP2_9PEZI</name>
<comment type="caution">
    <text evidence="2">The sequence shown here is derived from an EMBL/GenBank/DDBJ whole genome shotgun (WGS) entry which is preliminary data.</text>
</comment>
<gene>
    <name evidence="2" type="ORF">TWF730_004779</name>
</gene>
<dbReference type="Proteomes" id="UP001373714">
    <property type="component" value="Unassembled WGS sequence"/>
</dbReference>
<evidence type="ECO:0000256" key="1">
    <source>
        <dbReference type="SAM" id="MobiDB-lite"/>
    </source>
</evidence>
<reference evidence="2 3" key="1">
    <citation type="submission" date="2019-10" db="EMBL/GenBank/DDBJ databases">
        <authorList>
            <person name="Palmer J.M."/>
        </authorList>
    </citation>
    <scope>NUCLEOTIDE SEQUENCE [LARGE SCALE GENOMIC DNA]</scope>
    <source>
        <strain evidence="2 3">TWF730</strain>
    </source>
</reference>
<dbReference type="EMBL" id="JAVHNS010000019">
    <property type="protein sequence ID" value="KAK6330285.1"/>
    <property type="molecule type" value="Genomic_DNA"/>
</dbReference>
<keyword evidence="3" id="KW-1185">Reference proteome</keyword>
<feature type="region of interest" description="Disordered" evidence="1">
    <location>
        <begin position="22"/>
        <end position="48"/>
    </location>
</feature>
<organism evidence="2 3">
    <name type="scientific">Orbilia blumenaviensis</name>
    <dbReference type="NCBI Taxonomy" id="1796055"/>
    <lineage>
        <taxon>Eukaryota</taxon>
        <taxon>Fungi</taxon>
        <taxon>Dikarya</taxon>
        <taxon>Ascomycota</taxon>
        <taxon>Pezizomycotina</taxon>
        <taxon>Orbiliomycetes</taxon>
        <taxon>Orbiliales</taxon>
        <taxon>Orbiliaceae</taxon>
        <taxon>Orbilia</taxon>
    </lineage>
</organism>
<accession>A0AAV9TWP2</accession>
<dbReference type="AlphaFoldDB" id="A0AAV9TWP2"/>
<sequence>MGSQLTKQKRRGKEHGFLSNVPLSLRTIKPPPEDHPNTATLDGPKSSTPVFSRTYNMTTVLLPDMLATQDNHESIKRQIPKPLRKIIYFSSFDIWWVDGREDLDEILIPLQIAQRAVIVRGWLPQVNFNLINDPIPDWTISELLKCNRMDKILAEYGAKAFLFLVSGTVLMLYDSHSQMECNFAKIPPYIAGYATIPIPANIVPTCNGVGNPDQANFTVGQNVQLASTKTSSACAGVTVRRRSDGRLFDTIPSHLPHLGFLNQRWAISKSFDYFFPRSVFLESFDRISYGLGEMSETVRDVSITFDPDLTTRGFPINYAHDLSLVATDTALDPVDVRLQWSQLESSPFGKLVRLLNPAHTRYGDSFPQCWSVSIGLALCRTYKEWSEGSQTTMQARITEDDMPMLARSWLWRAGTRDDSPFTTLGGLSGSALALHEQDKTWGVIGFQNFEVRLTRELKSASTITGANKTKKMLDQGIMGFHGSFILPRDLTANYEVVNPVTSMQAAASGYGAGTGQGSD</sequence>